<organism evidence="1 2">
    <name type="scientific">Pseudobacteriovorax antillogorgiicola</name>
    <dbReference type="NCBI Taxonomy" id="1513793"/>
    <lineage>
        <taxon>Bacteria</taxon>
        <taxon>Pseudomonadati</taxon>
        <taxon>Bdellovibrionota</taxon>
        <taxon>Oligoflexia</taxon>
        <taxon>Oligoflexales</taxon>
        <taxon>Pseudobacteriovoracaceae</taxon>
        <taxon>Pseudobacteriovorax</taxon>
    </lineage>
</organism>
<dbReference type="InterPro" id="IPR029063">
    <property type="entry name" value="SAM-dependent_MTases_sf"/>
</dbReference>
<dbReference type="Proteomes" id="UP000192907">
    <property type="component" value="Unassembled WGS sequence"/>
</dbReference>
<dbReference type="Pfam" id="PF12847">
    <property type="entry name" value="Methyltransf_18"/>
    <property type="match status" value="1"/>
</dbReference>
<dbReference type="PANTHER" id="PTHR38451">
    <property type="entry name" value="TRNA (ADENINE(22)-N(1))-METHYLTRANSFERASE"/>
    <property type="match status" value="1"/>
</dbReference>
<dbReference type="PANTHER" id="PTHR38451:SF1">
    <property type="entry name" value="TRNA (ADENINE(22)-N(1))-METHYLTRANSFERASE"/>
    <property type="match status" value="1"/>
</dbReference>
<name>A0A1Y6CDU1_9BACT</name>
<dbReference type="CDD" id="cd02440">
    <property type="entry name" value="AdoMet_MTases"/>
    <property type="match status" value="1"/>
</dbReference>
<keyword evidence="1" id="KW-0808">Transferase</keyword>
<dbReference type="STRING" id="1513793.SAMN06296036_1188"/>
<dbReference type="GO" id="GO:0008168">
    <property type="term" value="F:methyltransferase activity"/>
    <property type="evidence" value="ECO:0007669"/>
    <property type="project" value="UniProtKB-KW"/>
</dbReference>
<proteinExistence type="predicted"/>
<evidence type="ECO:0000313" key="1">
    <source>
        <dbReference type="EMBL" id="SMF56261.1"/>
    </source>
</evidence>
<dbReference type="RefSeq" id="WP_159455528.1">
    <property type="nucleotide sequence ID" value="NZ_FWZT01000018.1"/>
</dbReference>
<reference evidence="2" key="1">
    <citation type="submission" date="2017-04" db="EMBL/GenBank/DDBJ databases">
        <authorList>
            <person name="Varghese N."/>
            <person name="Submissions S."/>
        </authorList>
    </citation>
    <scope>NUCLEOTIDE SEQUENCE [LARGE SCALE GENOMIC DNA]</scope>
    <source>
        <strain evidence="2">RKEM611</strain>
    </source>
</reference>
<sequence>MSASHPSYHEDSKIQRIPTIIGKFKPDINQVYDLCCDHGQIGLAAALKGHQVTFNDREPVIIERLRRGIEIDHPSLIKLCRFHVGDARRIPFRSPCQIIAAGVGNHLIADICQSIQDKAGIRLILGIQKRSVELRIKLDTLGWRMVDENLCLEQGRFREVVVLESQGKPLAPIGAFECDSLESRYQFFTQLEQHLEVVRNIPPNILSLCRERRQECQPSDMV</sequence>
<gene>
    <name evidence="1" type="ORF">SAMN06296036_1188</name>
</gene>
<dbReference type="AlphaFoldDB" id="A0A1Y6CDU1"/>
<keyword evidence="2" id="KW-1185">Reference proteome</keyword>
<dbReference type="GO" id="GO:0032259">
    <property type="term" value="P:methylation"/>
    <property type="evidence" value="ECO:0007669"/>
    <property type="project" value="UniProtKB-KW"/>
</dbReference>
<evidence type="ECO:0000313" key="2">
    <source>
        <dbReference type="Proteomes" id="UP000192907"/>
    </source>
</evidence>
<keyword evidence="1" id="KW-0489">Methyltransferase</keyword>
<dbReference type="Gene3D" id="3.40.50.150">
    <property type="entry name" value="Vaccinia Virus protein VP39"/>
    <property type="match status" value="1"/>
</dbReference>
<accession>A0A1Y6CDU1</accession>
<dbReference type="SUPFAM" id="SSF53335">
    <property type="entry name" value="S-adenosyl-L-methionine-dependent methyltransferases"/>
    <property type="match status" value="1"/>
</dbReference>
<dbReference type="EMBL" id="FWZT01000018">
    <property type="protein sequence ID" value="SMF56261.1"/>
    <property type="molecule type" value="Genomic_DNA"/>
</dbReference>
<protein>
    <submittedName>
        <fullName evidence="1">tRNA A22 N-methylase</fullName>
    </submittedName>
</protein>